<dbReference type="OrthoDB" id="7870017at2"/>
<feature type="transmembrane region" description="Helical" evidence="1">
    <location>
        <begin position="66"/>
        <end position="84"/>
    </location>
</feature>
<organism evidence="2 3">
    <name type="scientific">Desulfoplanes formicivorans</name>
    <dbReference type="NCBI Taxonomy" id="1592317"/>
    <lineage>
        <taxon>Bacteria</taxon>
        <taxon>Pseudomonadati</taxon>
        <taxon>Thermodesulfobacteriota</taxon>
        <taxon>Desulfovibrionia</taxon>
        <taxon>Desulfovibrionales</taxon>
        <taxon>Desulfoplanaceae</taxon>
        <taxon>Desulfoplanes</taxon>
    </lineage>
</organism>
<dbReference type="AlphaFoldDB" id="A0A194AK29"/>
<feature type="transmembrane region" description="Helical" evidence="1">
    <location>
        <begin position="89"/>
        <end position="107"/>
    </location>
</feature>
<feature type="transmembrane region" description="Helical" evidence="1">
    <location>
        <begin position="6"/>
        <end position="29"/>
    </location>
</feature>
<dbReference type="EMBL" id="BDFE01000020">
    <property type="protein sequence ID" value="GAU09668.1"/>
    <property type="molecule type" value="Genomic_DNA"/>
</dbReference>
<keyword evidence="1" id="KW-0472">Membrane</keyword>
<reference evidence="3" key="1">
    <citation type="submission" date="2016-06" db="EMBL/GenBank/DDBJ databases">
        <title>Draft genome sequence of Desulfoplanes formicivorans strain Pf12B.</title>
        <authorList>
            <person name="Watanabe M."/>
            <person name="Kojima H."/>
            <person name="Fukui M."/>
        </authorList>
    </citation>
    <scope>NUCLEOTIDE SEQUENCE [LARGE SCALE GENOMIC DNA]</scope>
    <source>
        <strain evidence="3">Pf12B</strain>
    </source>
</reference>
<keyword evidence="3" id="KW-1185">Reference proteome</keyword>
<dbReference type="InterPro" id="IPR008407">
    <property type="entry name" value="Brnchd-chn_aa_trnsp_AzlD"/>
</dbReference>
<comment type="caution">
    <text evidence="2">The sequence shown here is derived from an EMBL/GenBank/DDBJ whole genome shotgun (WGS) entry which is preliminary data.</text>
</comment>
<sequence>MDQKIMFMTICGMLVVTYIPRMLPVVALASRNMPPALIRWLGFIPTTVLSALLVPDLVLRDGNLHFGMDNLFLWVALPTFLVAWRTRSFFGAIFTGMFLVAVARWMIGS</sequence>
<evidence type="ECO:0000256" key="1">
    <source>
        <dbReference type="SAM" id="Phobius"/>
    </source>
</evidence>
<dbReference type="Proteomes" id="UP000095200">
    <property type="component" value="Unassembled WGS sequence"/>
</dbReference>
<keyword evidence="1" id="KW-0812">Transmembrane</keyword>
<protein>
    <submittedName>
        <fullName evidence="2">Branched-chain amino acid ABC transporter</fullName>
    </submittedName>
</protein>
<accession>A0A194AK29</accession>
<dbReference type="STRING" id="1592317.DPF_2399"/>
<keyword evidence="1" id="KW-1133">Transmembrane helix</keyword>
<gene>
    <name evidence="2" type="ORF">DPF_2399</name>
</gene>
<feature type="transmembrane region" description="Helical" evidence="1">
    <location>
        <begin position="36"/>
        <end position="54"/>
    </location>
</feature>
<dbReference type="Pfam" id="PF05437">
    <property type="entry name" value="AzlD"/>
    <property type="match status" value="1"/>
</dbReference>
<proteinExistence type="predicted"/>
<name>A0A194AK29_9BACT</name>
<evidence type="ECO:0000313" key="2">
    <source>
        <dbReference type="EMBL" id="GAU09668.1"/>
    </source>
</evidence>
<dbReference type="RefSeq" id="WP_088178342.1">
    <property type="nucleotide sequence ID" value="NZ_BDFE01000020.1"/>
</dbReference>
<evidence type="ECO:0000313" key="3">
    <source>
        <dbReference type="Proteomes" id="UP000095200"/>
    </source>
</evidence>